<keyword evidence="5 9" id="KW-0547">Nucleotide-binding</keyword>
<dbReference type="GO" id="GO:0005737">
    <property type="term" value="C:cytoplasm"/>
    <property type="evidence" value="ECO:0007669"/>
    <property type="project" value="UniProtKB-SubCell"/>
</dbReference>
<comment type="caution">
    <text evidence="11">The sequence shown here is derived from an EMBL/GenBank/DDBJ whole genome shotgun (WGS) entry which is preliminary data.</text>
</comment>
<dbReference type="AlphaFoldDB" id="A0A0D8HHM4"/>
<evidence type="ECO:0000259" key="10">
    <source>
        <dbReference type="Pfam" id="PF00696"/>
    </source>
</evidence>
<dbReference type="InterPro" id="IPR001048">
    <property type="entry name" value="Asp/Glu/Uridylate_kinase"/>
</dbReference>
<keyword evidence="2 9" id="KW-0055">Arginine biosynthesis</keyword>
<dbReference type="GO" id="GO:0005524">
    <property type="term" value="F:ATP binding"/>
    <property type="evidence" value="ECO:0007669"/>
    <property type="project" value="UniProtKB-UniRule"/>
</dbReference>
<evidence type="ECO:0000256" key="8">
    <source>
        <dbReference type="ARBA" id="ARBA00048141"/>
    </source>
</evidence>
<feature type="site" description="Transition state stabilizer" evidence="9">
    <location>
        <position position="247"/>
    </location>
</feature>
<keyword evidence="6 9" id="KW-0418">Kinase</keyword>
<dbReference type="EMBL" id="JXYS01000079">
    <property type="protein sequence ID" value="KJF16581.1"/>
    <property type="molecule type" value="Genomic_DNA"/>
</dbReference>
<dbReference type="SUPFAM" id="SSF53633">
    <property type="entry name" value="Carbamate kinase-like"/>
    <property type="match status" value="1"/>
</dbReference>
<accession>A0A0D8HHM4</accession>
<evidence type="ECO:0000256" key="4">
    <source>
        <dbReference type="ARBA" id="ARBA00022679"/>
    </source>
</evidence>
<dbReference type="PIRSF" id="PIRSF000728">
    <property type="entry name" value="NAGK"/>
    <property type="match status" value="1"/>
</dbReference>
<dbReference type="RefSeq" id="WP_052606253.1">
    <property type="nucleotide sequence ID" value="NZ_JXYS01000079.1"/>
</dbReference>
<dbReference type="PRINTS" id="PR00474">
    <property type="entry name" value="GLU5KINASE"/>
</dbReference>
<dbReference type="HAMAP" id="MF_00082">
    <property type="entry name" value="ArgB"/>
    <property type="match status" value="1"/>
</dbReference>
<dbReference type="FunFam" id="3.40.1160.10:FF:000004">
    <property type="entry name" value="Acetylglutamate kinase"/>
    <property type="match status" value="1"/>
</dbReference>
<sequence>MVEFNDALLKSGVLIEALTYIRRFHGATFVIKYGGNAISDSDEKDALVSFAKDVVTLSSVGIRVVVVHGGGPQIGEMLGRLGIASQFVGGLRVTDSATLEVARMVLLGKINPEIVGAINQLAPVAVGLSGGDAGLINVSAAGGDLGFVGQVESVDPQLLLKLLNEGLIPVVATVALDDSGQAYNINADTVAGAIAGALRAEKLIYLTNVEGIYSNYPDLSSLIRRTDSVELAKLLGSPSIADGMIPKLKSCLGALEVGVGSAHILDGRLEHSLLLEIFTDYGIGTMVVK</sequence>
<dbReference type="InterPro" id="IPR001057">
    <property type="entry name" value="Glu/AcGlu_kinase"/>
</dbReference>
<keyword evidence="12" id="KW-1185">Reference proteome</keyword>
<organism evidence="11 12">
    <name type="scientific">Acidithrix ferrooxidans</name>
    <dbReference type="NCBI Taxonomy" id="1280514"/>
    <lineage>
        <taxon>Bacteria</taxon>
        <taxon>Bacillati</taxon>
        <taxon>Actinomycetota</taxon>
        <taxon>Acidimicrobiia</taxon>
        <taxon>Acidimicrobiales</taxon>
        <taxon>Acidimicrobiaceae</taxon>
        <taxon>Acidithrix</taxon>
    </lineage>
</organism>
<protein>
    <recommendedName>
        <fullName evidence="9">Acetylglutamate kinase</fullName>
        <ecNumber evidence="9">2.7.2.8</ecNumber>
    </recommendedName>
    <alternativeName>
        <fullName evidence="9">N-acetyl-L-glutamate 5-phosphotransferase</fullName>
    </alternativeName>
    <alternativeName>
        <fullName evidence="9">NAG kinase</fullName>
        <shortName evidence="9">NAGK</shortName>
    </alternativeName>
</protein>
<evidence type="ECO:0000256" key="3">
    <source>
        <dbReference type="ARBA" id="ARBA00022605"/>
    </source>
</evidence>
<dbReference type="GO" id="GO:0042450">
    <property type="term" value="P:L-arginine biosynthetic process via ornithine"/>
    <property type="evidence" value="ECO:0007669"/>
    <property type="project" value="UniProtKB-UniRule"/>
</dbReference>
<dbReference type="GO" id="GO:0003991">
    <property type="term" value="F:acetylglutamate kinase activity"/>
    <property type="evidence" value="ECO:0007669"/>
    <property type="project" value="UniProtKB-UniRule"/>
</dbReference>
<comment type="pathway">
    <text evidence="1 9">Amino-acid biosynthesis; L-arginine biosynthesis; N(2)-acetyl-L-ornithine from L-glutamate: step 2/4.</text>
</comment>
<feature type="binding site" evidence="9">
    <location>
        <begin position="70"/>
        <end position="71"/>
    </location>
    <ligand>
        <name>substrate</name>
    </ligand>
</feature>
<dbReference type="InterPro" id="IPR004662">
    <property type="entry name" value="AcgluKinase_fam"/>
</dbReference>
<dbReference type="PANTHER" id="PTHR23342:SF0">
    <property type="entry name" value="N-ACETYLGLUTAMATE SYNTHASE, MITOCHONDRIAL"/>
    <property type="match status" value="1"/>
</dbReference>
<dbReference type="PANTHER" id="PTHR23342">
    <property type="entry name" value="N-ACETYLGLUTAMATE SYNTHASE"/>
    <property type="match status" value="1"/>
</dbReference>
<name>A0A0D8HHM4_9ACTN</name>
<dbReference type="EC" id="2.7.2.8" evidence="9"/>
<dbReference type="Pfam" id="PF00696">
    <property type="entry name" value="AA_kinase"/>
    <property type="match status" value="1"/>
</dbReference>
<evidence type="ECO:0000256" key="1">
    <source>
        <dbReference type="ARBA" id="ARBA00004828"/>
    </source>
</evidence>
<dbReference type="InterPro" id="IPR036393">
    <property type="entry name" value="AceGlu_kinase-like_sf"/>
</dbReference>
<comment type="function">
    <text evidence="9">Catalyzes the ATP-dependent phosphorylation of N-acetyl-L-glutamate.</text>
</comment>
<feature type="binding site" evidence="9">
    <location>
        <position position="184"/>
    </location>
    <ligand>
        <name>substrate</name>
    </ligand>
</feature>
<evidence type="ECO:0000313" key="11">
    <source>
        <dbReference type="EMBL" id="KJF16581.1"/>
    </source>
</evidence>
<dbReference type="InterPro" id="IPR041727">
    <property type="entry name" value="NAGK-C"/>
</dbReference>
<evidence type="ECO:0000313" key="12">
    <source>
        <dbReference type="Proteomes" id="UP000032360"/>
    </source>
</evidence>
<comment type="catalytic activity">
    <reaction evidence="8 9">
        <text>N-acetyl-L-glutamate + ATP = N-acetyl-L-glutamyl 5-phosphate + ADP</text>
        <dbReference type="Rhea" id="RHEA:14629"/>
        <dbReference type="ChEBI" id="CHEBI:30616"/>
        <dbReference type="ChEBI" id="CHEBI:44337"/>
        <dbReference type="ChEBI" id="CHEBI:57936"/>
        <dbReference type="ChEBI" id="CHEBI:456216"/>
        <dbReference type="EC" id="2.7.2.8"/>
    </reaction>
</comment>
<dbReference type="NCBIfam" id="TIGR00761">
    <property type="entry name" value="argB"/>
    <property type="match status" value="1"/>
</dbReference>
<dbReference type="UniPathway" id="UPA00068">
    <property type="reaction ID" value="UER00107"/>
</dbReference>
<proteinExistence type="inferred from homology"/>
<dbReference type="CDD" id="cd04250">
    <property type="entry name" value="AAK_NAGK-C"/>
    <property type="match status" value="1"/>
</dbReference>
<dbReference type="InterPro" id="IPR037528">
    <property type="entry name" value="ArgB"/>
</dbReference>
<dbReference type="Gene3D" id="3.40.1160.10">
    <property type="entry name" value="Acetylglutamate kinase-like"/>
    <property type="match status" value="1"/>
</dbReference>
<keyword evidence="7 9" id="KW-0067">ATP-binding</keyword>
<dbReference type="PATRIC" id="fig|1280514.3.peg.3346"/>
<comment type="subcellular location">
    <subcellularLocation>
        <location evidence="9">Cytoplasm</location>
    </subcellularLocation>
</comment>
<keyword evidence="9" id="KW-0963">Cytoplasm</keyword>
<dbReference type="Proteomes" id="UP000032360">
    <property type="component" value="Unassembled WGS sequence"/>
</dbReference>
<evidence type="ECO:0000256" key="7">
    <source>
        <dbReference type="ARBA" id="ARBA00022840"/>
    </source>
</evidence>
<evidence type="ECO:0000256" key="5">
    <source>
        <dbReference type="ARBA" id="ARBA00022741"/>
    </source>
</evidence>
<dbReference type="OrthoDB" id="9803155at2"/>
<evidence type="ECO:0000256" key="9">
    <source>
        <dbReference type="HAMAP-Rule" id="MF_00082"/>
    </source>
</evidence>
<feature type="binding site" evidence="9">
    <location>
        <position position="92"/>
    </location>
    <ligand>
        <name>substrate</name>
    </ligand>
</feature>
<comment type="similarity">
    <text evidence="9">Belongs to the acetylglutamate kinase family. ArgB subfamily.</text>
</comment>
<evidence type="ECO:0000256" key="6">
    <source>
        <dbReference type="ARBA" id="ARBA00022777"/>
    </source>
</evidence>
<keyword evidence="4 9" id="KW-0808">Transferase</keyword>
<dbReference type="STRING" id="1280514.AXFE_25490"/>
<reference evidence="11 12" key="1">
    <citation type="submission" date="2015-01" db="EMBL/GenBank/DDBJ databases">
        <title>Draft genome of the acidophilic iron oxidizer Acidithrix ferrooxidans strain Py-F3.</title>
        <authorList>
            <person name="Poehlein A."/>
            <person name="Eisen S."/>
            <person name="Schloemann M."/>
            <person name="Johnson B.D."/>
            <person name="Daniel R."/>
            <person name="Muehling M."/>
        </authorList>
    </citation>
    <scope>NUCLEOTIDE SEQUENCE [LARGE SCALE GENOMIC DNA]</scope>
    <source>
        <strain evidence="11 12">Py-F3</strain>
    </source>
</reference>
<feature type="domain" description="Aspartate/glutamate/uridylate kinase" evidence="10">
    <location>
        <begin position="28"/>
        <end position="266"/>
    </location>
</feature>
<evidence type="ECO:0000256" key="2">
    <source>
        <dbReference type="ARBA" id="ARBA00022571"/>
    </source>
</evidence>
<feature type="site" description="Transition state stabilizer" evidence="9">
    <location>
        <position position="32"/>
    </location>
</feature>
<keyword evidence="3 9" id="KW-0028">Amino-acid biosynthesis</keyword>
<gene>
    <name evidence="9 11" type="primary">argB</name>
    <name evidence="11" type="ORF">AXFE_25490</name>
</gene>